<gene>
    <name evidence="1" type="ORF">LCGC14_0677830</name>
</gene>
<organism evidence="1">
    <name type="scientific">marine sediment metagenome</name>
    <dbReference type="NCBI Taxonomy" id="412755"/>
    <lineage>
        <taxon>unclassified sequences</taxon>
        <taxon>metagenomes</taxon>
        <taxon>ecological metagenomes</taxon>
    </lineage>
</organism>
<sequence length="72" mass="8299">MAIETVKKYNASEILTLFIQGNTFSESCTIHSLRIKMLKVKSFKTIFQGFRTMIILMLLKIGLTHTSENFKI</sequence>
<name>A0A0F9TX34_9ZZZZ</name>
<reference evidence="1" key="1">
    <citation type="journal article" date="2015" name="Nature">
        <title>Complex archaea that bridge the gap between prokaryotes and eukaryotes.</title>
        <authorList>
            <person name="Spang A."/>
            <person name="Saw J.H."/>
            <person name="Jorgensen S.L."/>
            <person name="Zaremba-Niedzwiedzka K."/>
            <person name="Martijn J."/>
            <person name="Lind A.E."/>
            <person name="van Eijk R."/>
            <person name="Schleper C."/>
            <person name="Guy L."/>
            <person name="Ettema T.J."/>
        </authorList>
    </citation>
    <scope>NUCLEOTIDE SEQUENCE</scope>
</reference>
<evidence type="ECO:0000313" key="1">
    <source>
        <dbReference type="EMBL" id="KKN45963.1"/>
    </source>
</evidence>
<dbReference type="AlphaFoldDB" id="A0A0F9TX34"/>
<proteinExistence type="predicted"/>
<accession>A0A0F9TX34</accession>
<comment type="caution">
    <text evidence="1">The sequence shown here is derived from an EMBL/GenBank/DDBJ whole genome shotgun (WGS) entry which is preliminary data.</text>
</comment>
<dbReference type="EMBL" id="LAZR01001356">
    <property type="protein sequence ID" value="KKN45963.1"/>
    <property type="molecule type" value="Genomic_DNA"/>
</dbReference>
<protein>
    <submittedName>
        <fullName evidence="1">Uncharacterized protein</fullName>
    </submittedName>
</protein>